<proteinExistence type="predicted"/>
<sequence length="56" mass="5817">MDGSAATALSDADADLVAELLSGSHRALARVITRIENRSPGHRGIVSRLHEHTGGA</sequence>
<dbReference type="AlphaFoldDB" id="A0ABD5T3N3"/>
<dbReference type="EMBL" id="JBHSWT010000628">
    <property type="protein sequence ID" value="MFC6772081.1"/>
    <property type="molecule type" value="Genomic_DNA"/>
</dbReference>
<evidence type="ECO:0000313" key="1">
    <source>
        <dbReference type="EMBL" id="MFC6772081.1"/>
    </source>
</evidence>
<dbReference type="Gene3D" id="1.20.5.170">
    <property type="match status" value="1"/>
</dbReference>
<protein>
    <submittedName>
        <fullName evidence="1">Methylmalonyl Co-A mutase-associated GTPase MeaB</fullName>
    </submittedName>
</protein>
<reference evidence="1 2" key="1">
    <citation type="journal article" date="2019" name="Int. J. Syst. Evol. Microbiol.">
        <title>The Global Catalogue of Microorganisms (GCM) 10K type strain sequencing project: providing services to taxonomists for standard genome sequencing and annotation.</title>
        <authorList>
            <consortium name="The Broad Institute Genomics Platform"/>
            <consortium name="The Broad Institute Genome Sequencing Center for Infectious Disease"/>
            <person name="Wu L."/>
            <person name="Ma J."/>
        </authorList>
    </citation>
    <scope>NUCLEOTIDE SEQUENCE [LARGE SCALE GENOMIC DNA]</scope>
    <source>
        <strain evidence="1 2">PJ61</strain>
    </source>
</reference>
<keyword evidence="2" id="KW-1185">Reference proteome</keyword>
<evidence type="ECO:0000313" key="2">
    <source>
        <dbReference type="Proteomes" id="UP001596274"/>
    </source>
</evidence>
<dbReference type="Proteomes" id="UP001596274">
    <property type="component" value="Unassembled WGS sequence"/>
</dbReference>
<feature type="non-terminal residue" evidence="1">
    <location>
        <position position="56"/>
    </location>
</feature>
<organism evidence="1 2">
    <name type="scientific">Halorubrum pallidum</name>
    <dbReference type="NCBI Taxonomy" id="1526114"/>
    <lineage>
        <taxon>Archaea</taxon>
        <taxon>Methanobacteriati</taxon>
        <taxon>Methanobacteriota</taxon>
        <taxon>Stenosarchaea group</taxon>
        <taxon>Halobacteria</taxon>
        <taxon>Halobacteriales</taxon>
        <taxon>Haloferacaceae</taxon>
        <taxon>Halorubrum</taxon>
    </lineage>
</organism>
<accession>A0ABD5T3N3</accession>
<name>A0ABD5T3N3_9EURY</name>
<gene>
    <name evidence="1" type="ORF">ACFQDD_11245</name>
</gene>
<comment type="caution">
    <text evidence="1">The sequence shown here is derived from an EMBL/GenBank/DDBJ whole genome shotgun (WGS) entry which is preliminary data.</text>
</comment>